<reference evidence="4 8" key="5">
    <citation type="submission" date="2020-07" db="EMBL/GenBank/DDBJ databases">
        <title>Bacterial metabolism rescues the inhibition of intestinal drug absorption by food and drug additives.</title>
        <authorList>
            <person name="Zou L."/>
            <person name="Spanogiannopoulos P."/>
            <person name="Chien H.-C."/>
            <person name="Pieper L.M."/>
            <person name="Cai W."/>
            <person name="Khuri N."/>
            <person name="Pottel J."/>
            <person name="Vora B."/>
            <person name="Ni Z."/>
            <person name="Tsakalozou E."/>
            <person name="Zhang W."/>
            <person name="Shoichet B.K."/>
            <person name="Giacomini K.M."/>
            <person name="Turnbaugh P.J."/>
        </authorList>
    </citation>
    <scope>NUCLEOTIDE SEQUENCE [LARGE SCALE GENOMIC DNA]</scope>
    <source>
        <strain evidence="4 8">B33</strain>
    </source>
</reference>
<evidence type="ECO:0000313" key="3">
    <source>
        <dbReference type="EMBL" id="NMW35622.1"/>
    </source>
</evidence>
<reference evidence="4 8" key="4">
    <citation type="submission" date="2020-04" db="EMBL/GenBank/DDBJ databases">
        <authorList>
            <person name="Pieper L."/>
        </authorList>
    </citation>
    <scope>NUCLEOTIDE SEQUENCE [LARGE SCALE GENOMIC DNA]</scope>
    <source>
        <strain evidence="4 8">B33</strain>
    </source>
</reference>
<organism evidence="2 6">
    <name type="scientific">Phocaeicola vulgatus</name>
    <name type="common">Bacteroides vulgatus</name>
    <dbReference type="NCBI Taxonomy" id="821"/>
    <lineage>
        <taxon>Bacteria</taxon>
        <taxon>Pseudomonadati</taxon>
        <taxon>Bacteroidota</taxon>
        <taxon>Bacteroidia</taxon>
        <taxon>Bacteroidales</taxon>
        <taxon>Bacteroidaceae</taxon>
        <taxon>Phocaeicola</taxon>
    </lineage>
</organism>
<reference evidence="2 6" key="1">
    <citation type="submission" date="2015-09" db="EMBL/GenBank/DDBJ databases">
        <authorList>
            <consortium name="Pathogen Informatics"/>
        </authorList>
    </citation>
    <scope>NUCLEOTIDE SEQUENCE [LARGE SCALE GENOMIC DNA]</scope>
    <source>
        <strain evidence="2 6">2789STDY5834842</strain>
    </source>
</reference>
<evidence type="ECO:0000313" key="6">
    <source>
        <dbReference type="Proteomes" id="UP000095333"/>
    </source>
</evidence>
<dbReference type="Proteomes" id="UP000095333">
    <property type="component" value="Unassembled WGS sequence"/>
</dbReference>
<evidence type="ECO:0000313" key="9">
    <source>
        <dbReference type="Proteomes" id="UP000555193"/>
    </source>
</evidence>
<accession>A0A174E5F4</accession>
<dbReference type="EMBL" id="CYZI01000008">
    <property type="protein sequence ID" value="CUO32984.1"/>
    <property type="molecule type" value="Genomic_DNA"/>
</dbReference>
<dbReference type="EMBL" id="QSTG01000071">
    <property type="protein sequence ID" value="RGM37187.1"/>
    <property type="molecule type" value="Genomic_DNA"/>
</dbReference>
<dbReference type="InterPro" id="IPR007345">
    <property type="entry name" value="Polysacch_pyruvyl_Trfase"/>
</dbReference>
<feature type="domain" description="Polysaccharide pyruvyl transferase" evidence="1">
    <location>
        <begin position="18"/>
        <end position="311"/>
    </location>
</feature>
<evidence type="ECO:0000259" key="1">
    <source>
        <dbReference type="Pfam" id="PF04230"/>
    </source>
</evidence>
<name>A0A174E5F4_PHOVU</name>
<dbReference type="GeneID" id="5303357"/>
<evidence type="ECO:0000313" key="8">
    <source>
        <dbReference type="Proteomes" id="UP000524321"/>
    </source>
</evidence>
<dbReference type="AlphaFoldDB" id="A0A174E5F4"/>
<evidence type="ECO:0000313" key="4">
    <source>
        <dbReference type="EMBL" id="NVB76064.1"/>
    </source>
</evidence>
<dbReference type="GO" id="GO:0016740">
    <property type="term" value="F:transferase activity"/>
    <property type="evidence" value="ECO:0007669"/>
    <property type="project" value="UniProtKB-KW"/>
</dbReference>
<dbReference type="OMA" id="CINRIAN"/>
<dbReference type="Proteomes" id="UP000524321">
    <property type="component" value="Unassembled WGS sequence"/>
</dbReference>
<dbReference type="EMBL" id="JABWDJ010000189">
    <property type="protein sequence ID" value="NVB76064.1"/>
    <property type="molecule type" value="Genomic_DNA"/>
</dbReference>
<protein>
    <submittedName>
        <fullName evidence="2 3">Polysaccharide pyruvyl transferase</fullName>
    </submittedName>
</protein>
<sequence length="369" mass="43256">MGNRKKKCGIVTFHSSHNYGSVLQAYAMVRVMQKMGLDAELIDFRHPRTTDMYEWRLWSTYKNWKWNLRELVLRGLFSFGKKREQVFSDFIENVLKKSKRVKDKNDIPDIYDILVCGSDQIWNPKASGENDPIYYLDFGTTTCKFSYAASSGSVRFGDENPELFKKYLQNLKSIGVRERFMQEYIKEELGLVSEINPDPTFLLNASEWSEIEKPYKGLPDNYLLIYTIKRPKETINFAHQVAVSLNLPTVQICNDRDLNALMHKDVDYRLMNVSPQQFLWLFHHASFIVTNTFHGNMFSVIYRKNFVHYGINSSDTRISTLHDEIRLKNKIVSSFEIDQRIIDYNLIEENVAYYCKCGLNFIQANINDD</sequence>
<dbReference type="RefSeq" id="WP_011965583.1">
    <property type="nucleotide sequence ID" value="NZ_CAXTQT010000019.1"/>
</dbReference>
<dbReference type="Pfam" id="PF04230">
    <property type="entry name" value="PS_pyruv_trans"/>
    <property type="match status" value="1"/>
</dbReference>
<dbReference type="Proteomes" id="UP000261003">
    <property type="component" value="Unassembled WGS sequence"/>
</dbReference>
<reference evidence="5 7" key="2">
    <citation type="submission" date="2018-08" db="EMBL/GenBank/DDBJ databases">
        <title>A genome reference for cultivated species of the human gut microbiota.</title>
        <authorList>
            <person name="Zou Y."/>
            <person name="Xue W."/>
            <person name="Luo G."/>
        </authorList>
    </citation>
    <scope>NUCLEOTIDE SEQUENCE [LARGE SCALE GENOMIC DNA]</scope>
    <source>
        <strain evidence="5 7">OM08-13BH</strain>
    </source>
</reference>
<keyword evidence="2" id="KW-0808">Transferase</keyword>
<reference evidence="3 9" key="3">
    <citation type="submission" date="2020-04" db="EMBL/GenBank/DDBJ databases">
        <title>A novel gut-associated lysogenic phage, Bacteroides phage BV01, alters the host transcriptome and bile acid metabolism in Bacteroides vulgatus.</title>
        <authorList>
            <person name="Campbell D.E."/>
            <person name="Ly L."/>
            <person name="Ridlon J.M."/>
            <person name="Hsiao A."/>
            <person name="Degnan P.H."/>
        </authorList>
    </citation>
    <scope>NUCLEOTIDE SEQUENCE [LARGE SCALE GENOMIC DNA]</scope>
    <source>
        <strain evidence="3 9">VPI-4506</strain>
    </source>
</reference>
<dbReference type="EMBL" id="JABDSH010000061">
    <property type="protein sequence ID" value="NMW35622.1"/>
    <property type="molecule type" value="Genomic_DNA"/>
</dbReference>
<evidence type="ECO:0000313" key="7">
    <source>
        <dbReference type="Proteomes" id="UP000261003"/>
    </source>
</evidence>
<proteinExistence type="predicted"/>
<dbReference type="Proteomes" id="UP000555193">
    <property type="component" value="Unassembled WGS sequence"/>
</dbReference>
<evidence type="ECO:0000313" key="5">
    <source>
        <dbReference type="EMBL" id="RGM37187.1"/>
    </source>
</evidence>
<gene>
    <name evidence="5" type="ORF">DXC16_22865</name>
    <name evidence="2" type="ORF">ERS852457_01768</name>
    <name evidence="3" type="ORF">HKQ54_05545</name>
    <name evidence="4" type="ORF">HUV05_21665</name>
</gene>
<evidence type="ECO:0000313" key="2">
    <source>
        <dbReference type="EMBL" id="CUO32984.1"/>
    </source>
</evidence>